<dbReference type="PANTHER" id="PTHR41259:SF1">
    <property type="entry name" value="DOUBLE-STRAND BREAK REPAIR RAD50 ATPASE, PUTATIVE-RELATED"/>
    <property type="match status" value="1"/>
</dbReference>
<organism evidence="2 3">
    <name type="scientific">Bosea psychrotolerans</name>
    <dbReference type="NCBI Taxonomy" id="1871628"/>
    <lineage>
        <taxon>Bacteria</taxon>
        <taxon>Pseudomonadati</taxon>
        <taxon>Pseudomonadota</taxon>
        <taxon>Alphaproteobacteria</taxon>
        <taxon>Hyphomicrobiales</taxon>
        <taxon>Boseaceae</taxon>
        <taxon>Bosea</taxon>
    </lineage>
</organism>
<dbReference type="PANTHER" id="PTHR41259">
    <property type="entry name" value="DOUBLE-STRAND BREAK REPAIR RAD50 ATPASE, PUTATIVE-RELATED"/>
    <property type="match status" value="1"/>
</dbReference>
<dbReference type="InterPro" id="IPR027417">
    <property type="entry name" value="P-loop_NTPase"/>
</dbReference>
<dbReference type="SUPFAM" id="SSF52540">
    <property type="entry name" value="P-loop containing nucleoside triphosphate hydrolases"/>
    <property type="match status" value="1"/>
</dbReference>
<dbReference type="EMBL" id="PQFZ01000005">
    <property type="protein sequence ID" value="POR52620.1"/>
    <property type="molecule type" value="Genomic_DNA"/>
</dbReference>
<dbReference type="InterPro" id="IPR038734">
    <property type="entry name" value="YhaN_AAA"/>
</dbReference>
<gene>
    <name evidence="2" type="ORF">CYD53_105285</name>
</gene>
<reference evidence="2 3" key="1">
    <citation type="submission" date="2018-01" db="EMBL/GenBank/DDBJ databases">
        <title>Genomic Encyclopedia of Type Strains, Phase III (KMG-III): the genomes of soil and plant-associated and newly described type strains.</title>
        <authorList>
            <person name="Whitman W."/>
        </authorList>
    </citation>
    <scope>NUCLEOTIDE SEQUENCE [LARGE SCALE GENOMIC DNA]</scope>
    <source>
        <strain evidence="2 3">1131</strain>
    </source>
</reference>
<dbReference type="AlphaFoldDB" id="A0A2S4MCY1"/>
<feature type="domain" description="YhaN AAA" evidence="1">
    <location>
        <begin position="1"/>
        <end position="203"/>
    </location>
</feature>
<name>A0A2S4MCY1_9HYPH</name>
<dbReference type="RefSeq" id="WP_103718225.1">
    <property type="nucleotide sequence ID" value="NZ_PQFZ01000005.1"/>
</dbReference>
<dbReference type="OrthoDB" id="9764467at2"/>
<dbReference type="Gene3D" id="3.40.50.300">
    <property type="entry name" value="P-loop containing nucleotide triphosphate hydrolases"/>
    <property type="match status" value="2"/>
</dbReference>
<accession>A0A2S4MCY1</accession>
<evidence type="ECO:0000313" key="2">
    <source>
        <dbReference type="EMBL" id="POR52620.1"/>
    </source>
</evidence>
<proteinExistence type="predicted"/>
<evidence type="ECO:0000259" key="1">
    <source>
        <dbReference type="Pfam" id="PF13514"/>
    </source>
</evidence>
<sequence>MRIRRLDLTRFGRFTDHIIDFGSPEDGKPDFHLIVGSNEAGKSTLTAAIVDLFFGIGQRSPYDFLHGYDTMQLGAALDLPSGTREVVRVKRGARLRDASGQAIDEGVLTAGLSGINREAYRMMFCLDEETLRLGGESILASQGELGQLLFSASAGLAAFGSTLTRLQETADAFHKARARSTELLSFKTRLDVLKARKDEINVLATTHAQLVQDRDDAAAKYETSLAERGKSKLRLDEINRYLSALPDLAAVRALRQDLSTLAEVPQPPAGWAERLPELITADGRLKAASEIAAARVEQIRGERDGIQVESSVIAAGPAIDALHTGEARYVAALDIPKRQSELAAMTGNLRKVAERLDRPDADPSKLVLSASLVGKLRGLIDRRSGIRERLQSARREHARASEADAAARQVLEGFGPAKADEASVARLQLVLDQARASDHVARERSARRIVADLREKLADQLPQLSPWSGEIDQLNAVRVPTADQIEDWRGRAETIRQALVTHGSDIENLTNTAIELSAKIDAIKTATGLVDDTAALASRARRDDAWLSHRRAMDHATAEAFESALRQDDAITDAQLRQTSQAAELRQAIQAMATASAKLKRVEDLQRQALDLKMVLDRETAGALSAIGLPAEMRLSELERWLSRRLSVLDINASLKSASTDLRAAQDDAAAQIERLTSALKAAGIASPDAAFDSLLVSLQAIVEQRKKHGSDLANAARAAETHATELGARKRDLAEAQAADDEWQRDWSTAVGSCWLGEVPSPPGPDEINQILSLLAEIPPLEVERESLSHRIEAMKRDQEQFVHAVQAIAGTLGLADDDPLELASDLRRRVELARLNDQRRRSKQADLDQAEIVQREAMERIALHEAEASTLTAFFGVGSLLEVSAMIDRANRRSDLERQLKLLGERVTAACRSQSLDAAEAILAELDQSQLETEAATLTARLEGQDREAHDLHARHMQADRALAAIGGDDAVARLDEERRTLLVELEEKAITFARRKLGIAAAHQALQIYRETHRTSMLQCASEAFQTITKGAYSGLKTQPSGDKEILLGVMAAGGSKLATDMSTGTRAQLYLALRIAGYHEFAKTRPSLPFIADDILETFDDFRSEEACRLLAEMAGTGQVIVATHHRHLIGIARGICPAITVHELPA</sequence>
<comment type="caution">
    <text evidence="2">The sequence shown here is derived from an EMBL/GenBank/DDBJ whole genome shotgun (WGS) entry which is preliminary data.</text>
</comment>
<dbReference type="Pfam" id="PF13514">
    <property type="entry name" value="AAA_27"/>
    <property type="match status" value="1"/>
</dbReference>
<dbReference type="Proteomes" id="UP000236919">
    <property type="component" value="Unassembled WGS sequence"/>
</dbReference>
<protein>
    <submittedName>
        <fullName evidence="2">Uncharacterized protein YhaN</fullName>
    </submittedName>
</protein>
<keyword evidence="3" id="KW-1185">Reference proteome</keyword>
<evidence type="ECO:0000313" key="3">
    <source>
        <dbReference type="Proteomes" id="UP000236919"/>
    </source>
</evidence>